<sequence>MKSFLKTFAIVALAAGVSHTAMAAPAAPKPAAAAPTATGGVNGIAVANFDAVVVNSLAFKTAQAQREVTYKAQIDQAKAREAALNAQLKGLIDKFVKDRQAGVAAPLLQAQATQIQQLKEQGQAELQKIIEPVTLSEAYVIEQIMDKRDAAIQAAMTKSGVTLLLGPDAVVASTGAYNLNQLILNELNALVPSAQLVPPAGWVPRAVREQGGAPAPAPAPAAGGEAGR</sequence>
<keyword evidence="4" id="KW-1185">Reference proteome</keyword>
<evidence type="ECO:0000313" key="4">
    <source>
        <dbReference type="Proteomes" id="UP000753724"/>
    </source>
</evidence>
<dbReference type="InterPro" id="IPR005632">
    <property type="entry name" value="Chaperone_Skp"/>
</dbReference>
<reference evidence="4" key="1">
    <citation type="submission" date="2020-01" db="EMBL/GenBank/DDBJ databases">
        <title>Sphingomonas sp. strain CSW-10.</title>
        <authorList>
            <person name="Chen W.-M."/>
        </authorList>
    </citation>
    <scope>NUCLEOTIDE SEQUENCE [LARGE SCALE GENOMIC DNA]</scope>
    <source>
        <strain evidence="4">FSY-8</strain>
    </source>
</reference>
<dbReference type="EMBL" id="JAAAPO010000008">
    <property type="protein sequence ID" value="NBC38017.1"/>
    <property type="molecule type" value="Genomic_DNA"/>
</dbReference>
<dbReference type="RefSeq" id="WP_161720636.1">
    <property type="nucleotide sequence ID" value="NZ_JAAAPO010000008.1"/>
</dbReference>
<name>A0ABW9XHI0_9SPHN</name>
<evidence type="ECO:0000256" key="1">
    <source>
        <dbReference type="SAM" id="MobiDB-lite"/>
    </source>
</evidence>
<feature type="chain" id="PRO_5045066754" evidence="2">
    <location>
        <begin position="24"/>
        <end position="228"/>
    </location>
</feature>
<keyword evidence="2" id="KW-0732">Signal</keyword>
<dbReference type="InterPro" id="IPR024930">
    <property type="entry name" value="Skp_dom_sf"/>
</dbReference>
<proteinExistence type="predicted"/>
<dbReference type="Gene3D" id="3.30.910.20">
    <property type="entry name" value="Skp domain"/>
    <property type="match status" value="1"/>
</dbReference>
<dbReference type="Proteomes" id="UP000753724">
    <property type="component" value="Unassembled WGS sequence"/>
</dbReference>
<protein>
    <submittedName>
        <fullName evidence="3">OmpH family outer membrane protein</fullName>
    </submittedName>
</protein>
<feature type="region of interest" description="Disordered" evidence="1">
    <location>
        <begin position="209"/>
        <end position="228"/>
    </location>
</feature>
<feature type="signal peptide" evidence="2">
    <location>
        <begin position="1"/>
        <end position="23"/>
    </location>
</feature>
<organism evidence="3 4">
    <name type="scientific">Novosphingobium ovatum</name>
    <dbReference type="NCBI Taxonomy" id="1908523"/>
    <lineage>
        <taxon>Bacteria</taxon>
        <taxon>Pseudomonadati</taxon>
        <taxon>Pseudomonadota</taxon>
        <taxon>Alphaproteobacteria</taxon>
        <taxon>Sphingomonadales</taxon>
        <taxon>Sphingomonadaceae</taxon>
        <taxon>Novosphingobium</taxon>
    </lineage>
</organism>
<evidence type="ECO:0000313" key="3">
    <source>
        <dbReference type="EMBL" id="NBC38017.1"/>
    </source>
</evidence>
<accession>A0ABW9XHI0</accession>
<dbReference type="Pfam" id="PF03938">
    <property type="entry name" value="OmpH"/>
    <property type="match status" value="1"/>
</dbReference>
<evidence type="ECO:0000256" key="2">
    <source>
        <dbReference type="SAM" id="SignalP"/>
    </source>
</evidence>
<dbReference type="SMART" id="SM00935">
    <property type="entry name" value="OmpH"/>
    <property type="match status" value="1"/>
</dbReference>
<gene>
    <name evidence="3" type="ORF">GTZ99_15795</name>
</gene>
<dbReference type="SUPFAM" id="SSF111384">
    <property type="entry name" value="OmpH-like"/>
    <property type="match status" value="1"/>
</dbReference>
<comment type="caution">
    <text evidence="3">The sequence shown here is derived from an EMBL/GenBank/DDBJ whole genome shotgun (WGS) entry which is preliminary data.</text>
</comment>